<dbReference type="EMBL" id="CM029039">
    <property type="protein sequence ID" value="KAG2642981.1"/>
    <property type="molecule type" value="Genomic_DNA"/>
</dbReference>
<dbReference type="Proteomes" id="UP000823388">
    <property type="component" value="Chromosome 2K"/>
</dbReference>
<name>A0A8T0W104_PANVG</name>
<proteinExistence type="predicted"/>
<reference evidence="2" key="1">
    <citation type="submission" date="2020-05" db="EMBL/GenBank/DDBJ databases">
        <title>WGS assembly of Panicum virgatum.</title>
        <authorList>
            <person name="Lovell J.T."/>
            <person name="Jenkins J."/>
            <person name="Shu S."/>
            <person name="Juenger T.E."/>
            <person name="Schmutz J."/>
        </authorList>
    </citation>
    <scope>NUCLEOTIDE SEQUENCE</scope>
    <source>
        <strain evidence="2">AP13</strain>
    </source>
</reference>
<keyword evidence="1" id="KW-0812">Transmembrane</keyword>
<dbReference type="AlphaFoldDB" id="A0A8T0W104"/>
<organism evidence="2 3">
    <name type="scientific">Panicum virgatum</name>
    <name type="common">Blackwell switchgrass</name>
    <dbReference type="NCBI Taxonomy" id="38727"/>
    <lineage>
        <taxon>Eukaryota</taxon>
        <taxon>Viridiplantae</taxon>
        <taxon>Streptophyta</taxon>
        <taxon>Embryophyta</taxon>
        <taxon>Tracheophyta</taxon>
        <taxon>Spermatophyta</taxon>
        <taxon>Magnoliopsida</taxon>
        <taxon>Liliopsida</taxon>
        <taxon>Poales</taxon>
        <taxon>Poaceae</taxon>
        <taxon>PACMAD clade</taxon>
        <taxon>Panicoideae</taxon>
        <taxon>Panicodae</taxon>
        <taxon>Paniceae</taxon>
        <taxon>Panicinae</taxon>
        <taxon>Panicum</taxon>
        <taxon>Panicum sect. Hiantes</taxon>
    </lineage>
</organism>
<keyword evidence="1" id="KW-0472">Membrane</keyword>
<feature type="transmembrane region" description="Helical" evidence="1">
    <location>
        <begin position="92"/>
        <end position="113"/>
    </location>
</feature>
<sequence length="152" mass="17018">MLSSRPQLQRQLRPPWMLSSRSLLLVPAGVVSCPRQDLLRLRAGVFLLATLQLHQCLQGLLQHLLHLRLLQGLLLHLRLLQGLLLHLRLLRLLRLLQGLLLGLVVSALSTVAVPSTVPSPFDGMVLQLLDFSRLRLLLSRCAALHHRLLSDG</sequence>
<evidence type="ECO:0000313" key="3">
    <source>
        <dbReference type="Proteomes" id="UP000823388"/>
    </source>
</evidence>
<comment type="caution">
    <text evidence="2">The sequence shown here is derived from an EMBL/GenBank/DDBJ whole genome shotgun (WGS) entry which is preliminary data.</text>
</comment>
<keyword evidence="1" id="KW-1133">Transmembrane helix</keyword>
<protein>
    <submittedName>
        <fullName evidence="2">Uncharacterized protein</fullName>
    </submittedName>
</protein>
<gene>
    <name evidence="2" type="ORF">PVAP13_2KG291734</name>
</gene>
<evidence type="ECO:0000313" key="2">
    <source>
        <dbReference type="EMBL" id="KAG2642981.1"/>
    </source>
</evidence>
<keyword evidence="3" id="KW-1185">Reference proteome</keyword>
<dbReference type="PROSITE" id="PS51257">
    <property type="entry name" value="PROKAR_LIPOPROTEIN"/>
    <property type="match status" value="1"/>
</dbReference>
<accession>A0A8T0W104</accession>
<evidence type="ECO:0000256" key="1">
    <source>
        <dbReference type="SAM" id="Phobius"/>
    </source>
</evidence>